<name>A0A9D2UX00_9ACTN</name>
<gene>
    <name evidence="2" type="ORF">K8U77_05995</name>
</gene>
<dbReference type="GO" id="GO:0005524">
    <property type="term" value="F:ATP binding"/>
    <property type="evidence" value="ECO:0007669"/>
    <property type="project" value="InterPro"/>
</dbReference>
<dbReference type="EMBL" id="DYWI01000113">
    <property type="protein sequence ID" value="HJF65649.1"/>
    <property type="molecule type" value="Genomic_DNA"/>
</dbReference>
<comment type="caution">
    <text evidence="2">The sequence shown here is derived from an EMBL/GenBank/DDBJ whole genome shotgun (WGS) entry which is preliminary data.</text>
</comment>
<dbReference type="InterPro" id="IPR002740">
    <property type="entry name" value="EVE_domain"/>
</dbReference>
<sequence length="780" mass="87946">NVSFPLNGSESFTSSGVDPFSFFASFNRQISWDHRRRIVSLVLEALGIDEQQTPDDFDGIPVVNNMKSWFIGGREDRSEGDIDGLWAVFCRAIEYASDSNDATRSAFIEAYDAARSQYGVSWNLTMGLFWIRPDAFLNLDSRNRQFLEGEYDIKVTRVPSGEEYLELLKTISEVSTDSYPAFSLRAWLWTHDGGNTQDEADDVDQSAWYPSFDEYDPGISAQEWANLLNAPDVFVPQAKALMKRLLDYGGIATCKQLSQTYGENMNYYLGAANGLAQRVAKATGCALDTREDGSPRYWPILFQGKNAPSDTPGTYLWKLRPELRVALEQCDLSDVPLHADTQGDECVGGSAGDGDGRRYWWLTANHRIWSFSQIGTGEEQHYTLYNDNGNPRRIFSNFLAAQPGDVVIGYESTPVKKIVALCEVSRFHDDERFYFRKVKDLDTPISLTEIKSDPVLAQCEFCKNPNESFFKLTDEEFSRINEMMEDGNPLVSQTVLEPYSDEHFLNEVFVGEDDLVAMKALLKRKRNIILQGSPGTGKTFAAKRLAYAMMGEVDESRTQIVQFHQNTTYDDFVVGYRPNGEGGFEIQDGVFVRFCKRALADPSRSYFFIIDEINRANISKVFGELLMLIEADHRGESVTLTVGEGRMSVPENLYIIGMMNTADRGLALIDYALRRRFAFFGMKPALDNPQFAKKIEDAQNGKLSELVKQVASINKTIAADSTLGAGFCIGHSYFCLESPVSDEDVASVIHYEIEPLIEEYWFDDQNKVRECRAMLEGVLQ</sequence>
<reference evidence="2" key="1">
    <citation type="journal article" date="2021" name="PeerJ">
        <title>Extensive microbial diversity within the chicken gut microbiome revealed by metagenomics and culture.</title>
        <authorList>
            <person name="Gilroy R."/>
            <person name="Ravi A."/>
            <person name="Getino M."/>
            <person name="Pursley I."/>
            <person name="Horton D.L."/>
            <person name="Alikhan N.F."/>
            <person name="Baker D."/>
            <person name="Gharbi K."/>
            <person name="Hall N."/>
            <person name="Watson M."/>
            <person name="Adriaenssens E.M."/>
            <person name="Foster-Nyarko E."/>
            <person name="Jarju S."/>
            <person name="Secka A."/>
            <person name="Antonio M."/>
            <person name="Oren A."/>
            <person name="Chaudhuri R.R."/>
            <person name="La Ragione R."/>
            <person name="Hildebrand F."/>
            <person name="Pallen M.J."/>
        </authorList>
    </citation>
    <scope>NUCLEOTIDE SEQUENCE</scope>
    <source>
        <strain evidence="2">ChiGjej6B6-11269</strain>
    </source>
</reference>
<dbReference type="InterPro" id="IPR027417">
    <property type="entry name" value="P-loop_NTPase"/>
</dbReference>
<dbReference type="PANTHER" id="PTHR37291:SF1">
    <property type="entry name" value="TYPE IV METHYL-DIRECTED RESTRICTION ENZYME ECOKMCRB SUBUNIT"/>
    <property type="match status" value="1"/>
</dbReference>
<dbReference type="SMART" id="SM00382">
    <property type="entry name" value="AAA"/>
    <property type="match status" value="1"/>
</dbReference>
<reference evidence="2" key="2">
    <citation type="submission" date="2021-09" db="EMBL/GenBank/DDBJ databases">
        <authorList>
            <person name="Gilroy R."/>
        </authorList>
    </citation>
    <scope>NUCLEOTIDE SEQUENCE</scope>
    <source>
        <strain evidence="2">ChiGjej6B6-11269</strain>
    </source>
</reference>
<dbReference type="Pfam" id="PF07728">
    <property type="entry name" value="AAA_5"/>
    <property type="match status" value="1"/>
</dbReference>
<feature type="domain" description="AAA+ ATPase" evidence="1">
    <location>
        <begin position="524"/>
        <end position="683"/>
    </location>
</feature>
<dbReference type="InterPro" id="IPR052934">
    <property type="entry name" value="Methyl-DNA_Rec/Restrict_Enz"/>
</dbReference>
<evidence type="ECO:0000313" key="3">
    <source>
        <dbReference type="Proteomes" id="UP000786989"/>
    </source>
</evidence>
<dbReference type="AlphaFoldDB" id="A0A9D2UX00"/>
<dbReference type="PANTHER" id="PTHR37291">
    <property type="entry name" value="5-METHYLCYTOSINE-SPECIFIC RESTRICTION ENZYME B"/>
    <property type="match status" value="1"/>
</dbReference>
<dbReference type="SUPFAM" id="SSF52540">
    <property type="entry name" value="P-loop containing nucleoside triphosphate hydrolases"/>
    <property type="match status" value="1"/>
</dbReference>
<feature type="non-terminal residue" evidence="2">
    <location>
        <position position="1"/>
    </location>
</feature>
<dbReference type="InterPro" id="IPR015947">
    <property type="entry name" value="PUA-like_sf"/>
</dbReference>
<dbReference type="Proteomes" id="UP000786989">
    <property type="component" value="Unassembled WGS sequence"/>
</dbReference>
<accession>A0A9D2UX00</accession>
<evidence type="ECO:0000259" key="1">
    <source>
        <dbReference type="SMART" id="SM00382"/>
    </source>
</evidence>
<dbReference type="Gene3D" id="3.40.50.300">
    <property type="entry name" value="P-loop containing nucleotide triphosphate hydrolases"/>
    <property type="match status" value="1"/>
</dbReference>
<evidence type="ECO:0000313" key="2">
    <source>
        <dbReference type="EMBL" id="HJF65649.1"/>
    </source>
</evidence>
<dbReference type="SUPFAM" id="SSF88697">
    <property type="entry name" value="PUA domain-like"/>
    <property type="match status" value="1"/>
</dbReference>
<dbReference type="Pfam" id="PF01878">
    <property type="entry name" value="EVE"/>
    <property type="match status" value="1"/>
</dbReference>
<organism evidence="2 3">
    <name type="scientific">Slackia equolifaciens</name>
    <dbReference type="NCBI Taxonomy" id="498718"/>
    <lineage>
        <taxon>Bacteria</taxon>
        <taxon>Bacillati</taxon>
        <taxon>Actinomycetota</taxon>
        <taxon>Coriobacteriia</taxon>
        <taxon>Eggerthellales</taxon>
        <taxon>Eggerthellaceae</taxon>
        <taxon>Slackia</taxon>
    </lineage>
</organism>
<dbReference type="InterPro" id="IPR003593">
    <property type="entry name" value="AAA+_ATPase"/>
</dbReference>
<proteinExistence type="predicted"/>
<dbReference type="InterPro" id="IPR011704">
    <property type="entry name" value="ATPase_dyneun-rel_AAA"/>
</dbReference>
<dbReference type="GO" id="GO:0016887">
    <property type="term" value="F:ATP hydrolysis activity"/>
    <property type="evidence" value="ECO:0007669"/>
    <property type="project" value="InterPro"/>
</dbReference>
<protein>
    <submittedName>
        <fullName evidence="2">EVE domain-containing protein</fullName>
    </submittedName>
</protein>
<dbReference type="CDD" id="cd00009">
    <property type="entry name" value="AAA"/>
    <property type="match status" value="1"/>
</dbReference>
<dbReference type="Gene3D" id="3.10.590.10">
    <property type="entry name" value="ph1033 like domains"/>
    <property type="match status" value="1"/>
</dbReference>